<feature type="region of interest" description="Disordered" evidence="1">
    <location>
        <begin position="37"/>
        <end position="61"/>
    </location>
</feature>
<dbReference type="Proteomes" id="UP000295294">
    <property type="component" value="Plasmid unnamed3"/>
</dbReference>
<evidence type="ECO:0000313" key="2">
    <source>
        <dbReference type="EMBL" id="QBY56133.1"/>
    </source>
</evidence>
<keyword evidence="2" id="KW-0614">Plasmid</keyword>
<accession>A0A4P7LR51</accession>
<dbReference type="KEGG" id="cox:E0W60_34305"/>
<name>A0A4P7LR51_9BURK</name>
<feature type="compositionally biased region" description="Basic and acidic residues" evidence="1">
    <location>
        <begin position="51"/>
        <end position="61"/>
    </location>
</feature>
<protein>
    <submittedName>
        <fullName evidence="2">Uncharacterized protein</fullName>
    </submittedName>
</protein>
<evidence type="ECO:0000256" key="1">
    <source>
        <dbReference type="SAM" id="MobiDB-lite"/>
    </source>
</evidence>
<proteinExistence type="predicted"/>
<organism evidence="2 3">
    <name type="scientific">Cupriavidus oxalaticus</name>
    <dbReference type="NCBI Taxonomy" id="96344"/>
    <lineage>
        <taxon>Bacteria</taxon>
        <taxon>Pseudomonadati</taxon>
        <taxon>Pseudomonadota</taxon>
        <taxon>Betaproteobacteria</taxon>
        <taxon>Burkholderiales</taxon>
        <taxon>Burkholderiaceae</taxon>
        <taxon>Cupriavidus</taxon>
    </lineage>
</organism>
<gene>
    <name evidence="2" type="ORF">E0W60_34305</name>
</gene>
<sequence>MAEFIRIGGSGRPEDAVCTPHIRLQLIASVKARLAAKRAKRPRPATSPAVDIKRLQANDLD</sequence>
<reference evidence="2 3" key="1">
    <citation type="submission" date="2019-03" db="EMBL/GenBank/DDBJ databases">
        <title>Efficiently degradation of phenoxyalkanoic acid herbicides by Cupriavidus oxalaticus strain X32.</title>
        <authorList>
            <person name="Sheng X."/>
        </authorList>
    </citation>
    <scope>NUCLEOTIDE SEQUENCE [LARGE SCALE GENOMIC DNA]</scope>
    <source>
        <strain evidence="2 3">X32</strain>
        <plasmid evidence="2 3">unnamed3</plasmid>
    </source>
</reference>
<evidence type="ECO:0000313" key="3">
    <source>
        <dbReference type="Proteomes" id="UP000295294"/>
    </source>
</evidence>
<dbReference type="AlphaFoldDB" id="A0A4P7LR51"/>
<dbReference type="EMBL" id="CP038638">
    <property type="protein sequence ID" value="QBY56133.1"/>
    <property type="molecule type" value="Genomic_DNA"/>
</dbReference>
<geneLocation type="plasmid" evidence="2">
    <name>unnamed3</name>
</geneLocation>
<dbReference type="RefSeq" id="WP_135707298.1">
    <property type="nucleotide sequence ID" value="NZ_CP038638.1"/>
</dbReference>